<keyword evidence="1" id="KW-1133">Transmembrane helix</keyword>
<accession>A0A413QKG3</accession>
<dbReference type="EMBL" id="QSEW01000007">
    <property type="protein sequence ID" value="RGZ99840.1"/>
    <property type="molecule type" value="Genomic_DNA"/>
</dbReference>
<dbReference type="AlphaFoldDB" id="A0A413QKG3"/>
<proteinExistence type="predicted"/>
<keyword evidence="1" id="KW-0472">Membrane</keyword>
<evidence type="ECO:0000313" key="3">
    <source>
        <dbReference type="Proteomes" id="UP000284962"/>
    </source>
</evidence>
<feature type="transmembrane region" description="Helical" evidence="1">
    <location>
        <begin position="12"/>
        <end position="32"/>
    </location>
</feature>
<evidence type="ECO:0000313" key="2">
    <source>
        <dbReference type="EMBL" id="RGZ99840.1"/>
    </source>
</evidence>
<evidence type="ECO:0000256" key="1">
    <source>
        <dbReference type="SAM" id="Phobius"/>
    </source>
</evidence>
<protein>
    <submittedName>
        <fullName evidence="2">Uncharacterized protein</fullName>
    </submittedName>
</protein>
<sequence length="165" mass="19239">MNFTTNNTAQVFIIIVALLGFVFGGGMMIASYPRKILIGVVHKKPIKNIDEYYFYYQKATAYRLLFNIHVIFMYTFKILGSTMTFITVYCAINRNEYILLCSLIAAMCEVVSLIVPTDKYIKIYVQAARLLEYELFTEYENKKEEKINLIKAYKEAERIIAQEFV</sequence>
<dbReference type="Proteomes" id="UP000284962">
    <property type="component" value="Unassembled WGS sequence"/>
</dbReference>
<name>A0A413QKG3_9FIRM</name>
<feature type="transmembrane region" description="Helical" evidence="1">
    <location>
        <begin position="97"/>
        <end position="115"/>
    </location>
</feature>
<organism evidence="2 3">
    <name type="scientific">Dorea formicigenerans</name>
    <dbReference type="NCBI Taxonomy" id="39486"/>
    <lineage>
        <taxon>Bacteria</taxon>
        <taxon>Bacillati</taxon>
        <taxon>Bacillota</taxon>
        <taxon>Clostridia</taxon>
        <taxon>Lachnospirales</taxon>
        <taxon>Lachnospiraceae</taxon>
        <taxon>Dorea</taxon>
    </lineage>
</organism>
<gene>
    <name evidence="2" type="ORF">DW957_08205</name>
</gene>
<keyword evidence="1" id="KW-0812">Transmembrane</keyword>
<reference evidence="2 3" key="1">
    <citation type="submission" date="2018-08" db="EMBL/GenBank/DDBJ databases">
        <title>A genome reference for cultivated species of the human gut microbiota.</title>
        <authorList>
            <person name="Zou Y."/>
            <person name="Xue W."/>
            <person name="Luo G."/>
        </authorList>
    </citation>
    <scope>NUCLEOTIDE SEQUENCE [LARGE SCALE GENOMIC DNA]</scope>
    <source>
        <strain evidence="2 3">AM46-16</strain>
    </source>
</reference>
<comment type="caution">
    <text evidence="2">The sequence shown here is derived from an EMBL/GenBank/DDBJ whole genome shotgun (WGS) entry which is preliminary data.</text>
</comment>
<feature type="transmembrane region" description="Helical" evidence="1">
    <location>
        <begin position="64"/>
        <end position="91"/>
    </location>
</feature>